<dbReference type="PANTHER" id="PTHR28260">
    <property type="entry name" value="SPINDLE POLE BODY COMPONENT SPC105"/>
    <property type="match status" value="1"/>
</dbReference>
<dbReference type="OrthoDB" id="5592879at2759"/>
<dbReference type="GO" id="GO:0034501">
    <property type="term" value="P:protein localization to kinetochore"/>
    <property type="evidence" value="ECO:0007669"/>
    <property type="project" value="TreeGrafter"/>
</dbReference>
<organism evidence="4 5">
    <name type="scientific">Paraglomus brasilianum</name>
    <dbReference type="NCBI Taxonomy" id="144538"/>
    <lineage>
        <taxon>Eukaryota</taxon>
        <taxon>Fungi</taxon>
        <taxon>Fungi incertae sedis</taxon>
        <taxon>Mucoromycota</taxon>
        <taxon>Glomeromycotina</taxon>
        <taxon>Glomeromycetes</taxon>
        <taxon>Paraglomerales</taxon>
        <taxon>Paraglomeraceae</taxon>
        <taxon>Paraglomus</taxon>
    </lineage>
</organism>
<dbReference type="GO" id="GO:0007094">
    <property type="term" value="P:mitotic spindle assembly checkpoint signaling"/>
    <property type="evidence" value="ECO:0007669"/>
    <property type="project" value="TreeGrafter"/>
</dbReference>
<evidence type="ECO:0000313" key="5">
    <source>
        <dbReference type="Proteomes" id="UP000789739"/>
    </source>
</evidence>
<evidence type="ECO:0000256" key="1">
    <source>
        <dbReference type="SAM" id="Coils"/>
    </source>
</evidence>
<evidence type="ECO:0000256" key="2">
    <source>
        <dbReference type="SAM" id="MobiDB-lite"/>
    </source>
</evidence>
<dbReference type="GO" id="GO:0000776">
    <property type="term" value="C:kinetochore"/>
    <property type="evidence" value="ECO:0007669"/>
    <property type="project" value="TreeGrafter"/>
</dbReference>
<dbReference type="AlphaFoldDB" id="A0A9N9BGB8"/>
<dbReference type="GO" id="GO:1990758">
    <property type="term" value="P:mitotic sister chromatid biorientation"/>
    <property type="evidence" value="ECO:0007669"/>
    <property type="project" value="TreeGrafter"/>
</dbReference>
<sequence length="798" mass="89938">MGKSSPQPGSPVRRSPRLQKIAENAASRRRLSETRRTSLGPKKSCLKQAPADITITNLTTIFQNNDPLIAYDPMFDDPGTITRLDFDDAVREVESKSRRKSLRRVSFADTAHVRLFEQENANEPDLHDITITAPIDINLFMSSGDAHETAITAPVDTNTVEGESGVRDLTINPPVEISIVACEGKAREPTITAPVDMNIIECEGDSRDYTNITPVDMNIVECEGGPCDYTITTPVDMNIVECEGGSRDYTITTPTDMNIVECEGGSRELTITTPADMNIVECEGGSRDYTITAPADMSIVECEGGSREFTNTAPVDMNIVECEGGSREFTIITPVDMNIVECEGGSRDYTITAPAPFLISEEKLFPKMGCQLLDKSNTELQNAIENTMNDTEVLSLFNEIVSLPPHTQHIIKQRLRLIKRRCGFIAKKDWYEWRESGIKSVRDQLNEYFETLKKDKDMVTQFIQESKDLLPKLRLYSQQLSSTLCDTKSRYEQILNCDHEQLKNLEDAIEEQDVQIRKRQKDLDQVCDAITNQKQLNEKSRKEIAEKKEALADAYKLIKATRRYTKKVLDGFCTELGEVIEKSKWMPHKMSPQVLDIIYNKQLRLVVNYKQSQTCNFDLSLVSLDGNSMNKQFYDIALFSLKYLTKSYTSPVTKEQTPELVQLVTSYWEKVNLLYDEISTIRKKCPITIHSGEAISESKGNSVVLRVTAEFINAELRTDFFVDFIFRPDSIIEYPAMDGVSCVINVDYGLDDVSLISSIIMQRLSSGKRTGLIRDACADVITTLETLANSHRPKEQCI</sequence>
<dbReference type="InterPro" id="IPR033338">
    <property type="entry name" value="Spc105/Spc7"/>
</dbReference>
<dbReference type="Proteomes" id="UP000789739">
    <property type="component" value="Unassembled WGS sequence"/>
</dbReference>
<accession>A0A9N9BGB8</accession>
<comment type="caution">
    <text evidence="4">The sequence shown here is derived from an EMBL/GenBank/DDBJ whole genome shotgun (WGS) entry which is preliminary data.</text>
</comment>
<feature type="coiled-coil region" evidence="1">
    <location>
        <begin position="495"/>
        <end position="557"/>
    </location>
</feature>
<protein>
    <submittedName>
        <fullName evidence="4">10419_t:CDS:1</fullName>
    </submittedName>
</protein>
<evidence type="ECO:0000313" key="4">
    <source>
        <dbReference type="EMBL" id="CAG8563691.1"/>
    </source>
</evidence>
<evidence type="ECO:0000259" key="3">
    <source>
        <dbReference type="SMART" id="SM00787"/>
    </source>
</evidence>
<gene>
    <name evidence="4" type="ORF">PBRASI_LOCUS5725</name>
</gene>
<feature type="region of interest" description="Disordered" evidence="2">
    <location>
        <begin position="1"/>
        <end position="43"/>
    </location>
</feature>
<keyword evidence="1" id="KW-0175">Coiled coil</keyword>
<proteinExistence type="predicted"/>
<feature type="domain" description="Spc7 kinetochore protein" evidence="3">
    <location>
        <begin position="300"/>
        <end position="608"/>
    </location>
</feature>
<reference evidence="4" key="1">
    <citation type="submission" date="2021-06" db="EMBL/GenBank/DDBJ databases">
        <authorList>
            <person name="Kallberg Y."/>
            <person name="Tangrot J."/>
            <person name="Rosling A."/>
        </authorList>
    </citation>
    <scope>NUCLEOTIDE SEQUENCE</scope>
    <source>
        <strain evidence="4">BR232B</strain>
    </source>
</reference>
<dbReference type="SMART" id="SM00787">
    <property type="entry name" value="Spc7"/>
    <property type="match status" value="1"/>
</dbReference>
<dbReference type="InterPro" id="IPR013253">
    <property type="entry name" value="Spc7_domain"/>
</dbReference>
<dbReference type="Pfam" id="PF08317">
    <property type="entry name" value="Spc7"/>
    <property type="match status" value="1"/>
</dbReference>
<name>A0A9N9BGB8_9GLOM</name>
<dbReference type="PANTHER" id="PTHR28260:SF1">
    <property type="entry name" value="SPINDLE POLE BODY COMPONENT SPC105"/>
    <property type="match status" value="1"/>
</dbReference>
<dbReference type="EMBL" id="CAJVPI010000697">
    <property type="protein sequence ID" value="CAG8563691.1"/>
    <property type="molecule type" value="Genomic_DNA"/>
</dbReference>
<keyword evidence="5" id="KW-1185">Reference proteome</keyword>